<comment type="caution">
    <text evidence="1">The sequence shown here is derived from an EMBL/GenBank/DDBJ whole genome shotgun (WGS) entry which is preliminary data.</text>
</comment>
<accession>A0ABU1IK65</accession>
<dbReference type="PANTHER" id="PTHR30087:SF1">
    <property type="entry name" value="HYPOTHETICAL CYTOSOLIC PROTEIN"/>
    <property type="match status" value="1"/>
</dbReference>
<keyword evidence="2" id="KW-1185">Reference proteome</keyword>
<dbReference type="EMBL" id="JAVDQG010000002">
    <property type="protein sequence ID" value="MDR6225081.1"/>
    <property type="molecule type" value="Genomic_DNA"/>
</dbReference>
<sequence length="151" mass="15990">MKIVSGCFAGIACRYDRKHNRVEEIQRLVREGKAVPVCPEQMGGLSTPRNPAEIVGGDGDDVLDGNARVIDKQGSDVTESFVAGAREALAMAQAVDADEAILKERSPSCGSCMIYDGTFSGTKKAGVGVTTALLRRHGIRVVSEEVGVENP</sequence>
<dbReference type="PANTHER" id="PTHR30087">
    <property type="entry name" value="INNER MEMBRANE PROTEIN"/>
    <property type="match status" value="1"/>
</dbReference>
<dbReference type="InterPro" id="IPR007553">
    <property type="entry name" value="2-thiour_desulf"/>
</dbReference>
<dbReference type="RefSeq" id="WP_309863273.1">
    <property type="nucleotide sequence ID" value="NZ_JAVDQG010000002.1"/>
</dbReference>
<reference evidence="1 2" key="1">
    <citation type="submission" date="2023-07" db="EMBL/GenBank/DDBJ databases">
        <title>Genomic Encyclopedia of Type Strains, Phase IV (KMG-IV): sequencing the most valuable type-strain genomes for metagenomic binning, comparative biology and taxonomic classification.</title>
        <authorList>
            <person name="Goeker M."/>
        </authorList>
    </citation>
    <scope>NUCLEOTIDE SEQUENCE [LARGE SCALE GENOMIC DNA]</scope>
    <source>
        <strain evidence="1 2">DSM 45903</strain>
    </source>
</reference>
<dbReference type="Proteomes" id="UP001185012">
    <property type="component" value="Unassembled WGS sequence"/>
</dbReference>
<proteinExistence type="predicted"/>
<gene>
    <name evidence="1" type="ORF">JOE21_001072</name>
</gene>
<organism evidence="1 2">
    <name type="scientific">Desmospora profundinema</name>
    <dbReference type="NCBI Taxonomy" id="1571184"/>
    <lineage>
        <taxon>Bacteria</taxon>
        <taxon>Bacillati</taxon>
        <taxon>Bacillota</taxon>
        <taxon>Bacilli</taxon>
        <taxon>Bacillales</taxon>
        <taxon>Thermoactinomycetaceae</taxon>
        <taxon>Desmospora</taxon>
    </lineage>
</organism>
<name>A0ABU1IK65_9BACL</name>
<dbReference type="Pfam" id="PF04463">
    <property type="entry name" value="2-thiour_desulf"/>
    <property type="match status" value="1"/>
</dbReference>
<evidence type="ECO:0000313" key="1">
    <source>
        <dbReference type="EMBL" id="MDR6225081.1"/>
    </source>
</evidence>
<protein>
    <submittedName>
        <fullName evidence="1">Uncharacterized protein YbbK (DUF523 family)</fullName>
    </submittedName>
</protein>
<evidence type="ECO:0000313" key="2">
    <source>
        <dbReference type="Proteomes" id="UP001185012"/>
    </source>
</evidence>